<protein>
    <recommendedName>
        <fullName evidence="2">HTH arsR-type domain-containing protein</fullName>
    </recommendedName>
</protein>
<dbReference type="CDD" id="cd00090">
    <property type="entry name" value="HTH_ARSR"/>
    <property type="match status" value="1"/>
</dbReference>
<dbReference type="InterPro" id="IPR001845">
    <property type="entry name" value="HTH_ArsR_DNA-bd_dom"/>
</dbReference>
<comment type="caution">
    <text evidence="3">The sequence shown here is derived from an EMBL/GenBank/DDBJ whole genome shotgun (WGS) entry which is preliminary data.</text>
</comment>
<dbReference type="GO" id="GO:0003700">
    <property type="term" value="F:DNA-binding transcription factor activity"/>
    <property type="evidence" value="ECO:0007669"/>
    <property type="project" value="InterPro"/>
</dbReference>
<dbReference type="Proteomes" id="UP000257014">
    <property type="component" value="Unassembled WGS sequence"/>
</dbReference>
<dbReference type="EMBL" id="QEWE01000011">
    <property type="protein sequence ID" value="REJ30232.1"/>
    <property type="molecule type" value="Genomic_DNA"/>
</dbReference>
<dbReference type="SMART" id="SM00418">
    <property type="entry name" value="HTH_ARSR"/>
    <property type="match status" value="1"/>
</dbReference>
<dbReference type="Gene3D" id="1.10.10.10">
    <property type="entry name" value="Winged helix-like DNA-binding domain superfamily/Winged helix DNA-binding domain"/>
    <property type="match status" value="1"/>
</dbReference>
<organism evidence="3 4">
    <name type="scientific">Caldibacillus debilis</name>
    <dbReference type="NCBI Taxonomy" id="301148"/>
    <lineage>
        <taxon>Bacteria</taxon>
        <taxon>Bacillati</taxon>
        <taxon>Bacillota</taxon>
        <taxon>Bacilli</taxon>
        <taxon>Bacillales</taxon>
        <taxon>Bacillaceae</taxon>
        <taxon>Caldibacillus</taxon>
    </lineage>
</organism>
<evidence type="ECO:0000259" key="2">
    <source>
        <dbReference type="SMART" id="SM00418"/>
    </source>
</evidence>
<name>A0A3E0K7M1_9BACI</name>
<accession>A0A3E0K7M1</accession>
<dbReference type="InterPro" id="IPR036390">
    <property type="entry name" value="WH_DNA-bd_sf"/>
</dbReference>
<evidence type="ECO:0000256" key="1">
    <source>
        <dbReference type="ARBA" id="ARBA00023125"/>
    </source>
</evidence>
<dbReference type="InterPro" id="IPR036388">
    <property type="entry name" value="WH-like_DNA-bd_sf"/>
</dbReference>
<proteinExistence type="predicted"/>
<gene>
    <name evidence="3" type="ORF">C6P37_03735</name>
</gene>
<dbReference type="GO" id="GO:0003677">
    <property type="term" value="F:DNA binding"/>
    <property type="evidence" value="ECO:0007669"/>
    <property type="project" value="UniProtKB-KW"/>
</dbReference>
<evidence type="ECO:0000313" key="4">
    <source>
        <dbReference type="Proteomes" id="UP000257014"/>
    </source>
</evidence>
<keyword evidence="1" id="KW-0238">DNA-binding</keyword>
<dbReference type="Pfam" id="PF12840">
    <property type="entry name" value="HTH_20"/>
    <property type="match status" value="1"/>
</dbReference>
<sequence length="183" mass="21690">MKIVNNKELEIAKSLFNLQRIRILQAVKEKEKTVKEIAEILNEKPSRLYYHVHQLEDLGLLKVVREKQVGNLIQKYYKSVDKDTFPDEFTFTGKEAYDNADYIISQLYAFIDEALSKIYTDLNKKDYRKVSSEASIINVQLTKDEWREVNKKIREVISTRNSEEKGVKEWNVRYIIMSYLDDL</sequence>
<dbReference type="InterPro" id="IPR011991">
    <property type="entry name" value="ArsR-like_HTH"/>
</dbReference>
<reference evidence="3 4" key="1">
    <citation type="submission" date="2018-03" db="EMBL/GenBank/DDBJ databases">
        <authorList>
            <person name="Keele B.F."/>
        </authorList>
    </citation>
    <scope>NUCLEOTIDE SEQUENCE [LARGE SCALE GENOMIC DNA]</scope>
    <source>
        <strain evidence="3">ZCTH4_d</strain>
    </source>
</reference>
<dbReference type="AlphaFoldDB" id="A0A3E0K7M1"/>
<feature type="domain" description="HTH arsR-type" evidence="2">
    <location>
        <begin position="10"/>
        <end position="90"/>
    </location>
</feature>
<evidence type="ECO:0000313" key="3">
    <source>
        <dbReference type="EMBL" id="REJ30232.1"/>
    </source>
</evidence>
<dbReference type="SUPFAM" id="SSF46785">
    <property type="entry name" value="Winged helix' DNA-binding domain"/>
    <property type="match status" value="1"/>
</dbReference>